<organism evidence="1 2">
    <name type="scientific">Brenneria rubrifaciens</name>
    <dbReference type="NCBI Taxonomy" id="55213"/>
    <lineage>
        <taxon>Bacteria</taxon>
        <taxon>Pseudomonadati</taxon>
        <taxon>Pseudomonadota</taxon>
        <taxon>Gammaproteobacteria</taxon>
        <taxon>Enterobacterales</taxon>
        <taxon>Pectobacteriaceae</taxon>
        <taxon>Brenneria</taxon>
    </lineage>
</organism>
<evidence type="ECO:0000313" key="1">
    <source>
        <dbReference type="EMBL" id="QCR07679.1"/>
    </source>
</evidence>
<dbReference type="AlphaFoldDB" id="A0A4P8QQB1"/>
<reference evidence="1 2" key="1">
    <citation type="submission" date="2018-11" db="EMBL/GenBank/DDBJ databases">
        <title>Genome sequences of Brenneria nigrifluens and Brenneria rubrifaciens.</title>
        <authorList>
            <person name="Poret-Peterson A.T."/>
            <person name="McClean A.E."/>
            <person name="Kluepfel D.A."/>
        </authorList>
    </citation>
    <scope>NUCLEOTIDE SEQUENCE [LARGE SCALE GENOMIC DNA]</scope>
    <source>
        <strain evidence="1 2">6D370</strain>
    </source>
</reference>
<dbReference type="Gene3D" id="1.10.1200.10">
    <property type="entry name" value="ACP-like"/>
    <property type="match status" value="1"/>
</dbReference>
<accession>A0A4P8QQB1</accession>
<dbReference type="KEGG" id="brb:EH207_03465"/>
<dbReference type="RefSeq" id="WP_137712748.1">
    <property type="nucleotide sequence ID" value="NZ_CP034035.1"/>
</dbReference>
<dbReference type="Proteomes" id="UP000299580">
    <property type="component" value="Chromosome"/>
</dbReference>
<evidence type="ECO:0008006" key="3">
    <source>
        <dbReference type="Google" id="ProtNLM"/>
    </source>
</evidence>
<dbReference type="EMBL" id="CP034035">
    <property type="protein sequence ID" value="QCR07679.1"/>
    <property type="molecule type" value="Genomic_DNA"/>
</dbReference>
<dbReference type="OrthoDB" id="4239100at2"/>
<proteinExistence type="predicted"/>
<protein>
    <recommendedName>
        <fullName evidence="3">Carrier domain-containing protein</fullName>
    </recommendedName>
</protein>
<keyword evidence="2" id="KW-1185">Reference proteome</keyword>
<evidence type="ECO:0000313" key="2">
    <source>
        <dbReference type="Proteomes" id="UP000299580"/>
    </source>
</evidence>
<name>A0A4P8QQB1_9GAMM</name>
<dbReference type="InterPro" id="IPR036736">
    <property type="entry name" value="ACP-like_sf"/>
</dbReference>
<gene>
    <name evidence="1" type="ORF">EH207_03465</name>
</gene>
<sequence>MDQPLDWSEGDDTELYSSAGQLDSLSLITIIADIERQLFETLGIKIKLASEQDLSFQESPFKTFGSMLSFINLKVDSAQQSIVC</sequence>